<accession>A0A0F7TIN3</accession>
<evidence type="ECO:0000313" key="2">
    <source>
        <dbReference type="EMBL" id="CEJ55366.1"/>
    </source>
</evidence>
<sequence length="399" mass="45208">MATRVQNCLYERQAARSISMSRSKIKSLPSTNCHFKRSLALIHYPDMQFLTMRVLNALAFMPSVLAAALSPIPIDSRSLSDIYAAAQKESGILRVVHGGDELNQADALFDAFTAKFPKINVNHSVDLSKYLDGRINQAFLQNELYADLAILQTQHDYDGWEHEGLLLHYKPPSFDKLWPSLTNANGAYLPVFAASFGPFVFNASVVPTADIPKSYGDMLDPKWKGKIVLTYPNDDDAVLYLFKLIIQQYGWEWLDQLLEQDVQWVRGTDTPSAIMLRDENKTISFTTYPPAEGWVSVSPVSDRYMSWTQTSAIFKDTKLPETAKLLQAYLISEEFQLTRGVPSVRKDIGNSTIWDSETTDYVTFHQFMEDRESVEQLRFVFEDKIGTAQGLSPLIDNIF</sequence>
<proteinExistence type="predicted"/>
<dbReference type="EMBL" id="CDHK01000002">
    <property type="protein sequence ID" value="CEJ55366.1"/>
    <property type="molecule type" value="Genomic_DNA"/>
</dbReference>
<organism evidence="2 3">
    <name type="scientific">Penicillium brasilianum</name>
    <dbReference type="NCBI Taxonomy" id="104259"/>
    <lineage>
        <taxon>Eukaryota</taxon>
        <taxon>Fungi</taxon>
        <taxon>Dikarya</taxon>
        <taxon>Ascomycota</taxon>
        <taxon>Pezizomycotina</taxon>
        <taxon>Eurotiomycetes</taxon>
        <taxon>Eurotiomycetidae</taxon>
        <taxon>Eurotiales</taxon>
        <taxon>Aspergillaceae</taxon>
        <taxon>Penicillium</taxon>
    </lineage>
</organism>
<evidence type="ECO:0000256" key="1">
    <source>
        <dbReference type="ARBA" id="ARBA00022729"/>
    </source>
</evidence>
<keyword evidence="3" id="KW-1185">Reference proteome</keyword>
<dbReference type="PANTHER" id="PTHR30006:SF2">
    <property type="entry name" value="ABC TRANSPORTER SUBSTRATE-BINDING PROTEIN"/>
    <property type="match status" value="1"/>
</dbReference>
<dbReference type="SUPFAM" id="SSF53850">
    <property type="entry name" value="Periplasmic binding protein-like II"/>
    <property type="match status" value="1"/>
</dbReference>
<evidence type="ECO:0008006" key="4">
    <source>
        <dbReference type="Google" id="ProtNLM"/>
    </source>
</evidence>
<gene>
    <name evidence="2" type="ORF">PMG11_01629</name>
</gene>
<protein>
    <recommendedName>
        <fullName evidence="4">ABC-type Fe3+ transport system</fullName>
    </recommendedName>
</protein>
<dbReference type="OrthoDB" id="124329at2759"/>
<dbReference type="AlphaFoldDB" id="A0A0F7TIN3"/>
<dbReference type="Gene3D" id="3.40.190.10">
    <property type="entry name" value="Periplasmic binding protein-like II"/>
    <property type="match status" value="2"/>
</dbReference>
<keyword evidence="1" id="KW-0732">Signal</keyword>
<dbReference type="PANTHER" id="PTHR30006">
    <property type="entry name" value="THIAMINE-BINDING PERIPLASMIC PROTEIN-RELATED"/>
    <property type="match status" value="1"/>
</dbReference>
<name>A0A0F7TIN3_PENBI</name>
<evidence type="ECO:0000313" key="3">
    <source>
        <dbReference type="Proteomes" id="UP000042958"/>
    </source>
</evidence>
<dbReference type="STRING" id="104259.A0A0F7TIN3"/>
<reference evidence="3" key="1">
    <citation type="journal article" date="2015" name="Genome Announc.">
        <title>Draft genome sequence of the fungus Penicillium brasilianum MG11.</title>
        <authorList>
            <person name="Horn F."/>
            <person name="Linde J."/>
            <person name="Mattern D.J."/>
            <person name="Walther G."/>
            <person name="Guthke R."/>
            <person name="Brakhage A.A."/>
            <person name="Valiante V."/>
        </authorList>
    </citation>
    <scope>NUCLEOTIDE SEQUENCE [LARGE SCALE GENOMIC DNA]</scope>
    <source>
        <strain evidence="3">MG11</strain>
    </source>
</reference>
<dbReference type="Pfam" id="PF13343">
    <property type="entry name" value="SBP_bac_6"/>
    <property type="match status" value="1"/>
</dbReference>
<dbReference type="Proteomes" id="UP000042958">
    <property type="component" value="Unassembled WGS sequence"/>
</dbReference>